<accession>A0ABV0PCT7</accession>
<gene>
    <name evidence="1" type="ORF">GOODEAATRI_009612</name>
</gene>
<organism evidence="1 2">
    <name type="scientific">Goodea atripinnis</name>
    <dbReference type="NCBI Taxonomy" id="208336"/>
    <lineage>
        <taxon>Eukaryota</taxon>
        <taxon>Metazoa</taxon>
        <taxon>Chordata</taxon>
        <taxon>Craniata</taxon>
        <taxon>Vertebrata</taxon>
        <taxon>Euteleostomi</taxon>
        <taxon>Actinopterygii</taxon>
        <taxon>Neopterygii</taxon>
        <taxon>Teleostei</taxon>
        <taxon>Neoteleostei</taxon>
        <taxon>Acanthomorphata</taxon>
        <taxon>Ovalentaria</taxon>
        <taxon>Atherinomorphae</taxon>
        <taxon>Cyprinodontiformes</taxon>
        <taxon>Goodeidae</taxon>
        <taxon>Goodea</taxon>
    </lineage>
</organism>
<reference evidence="1 2" key="1">
    <citation type="submission" date="2021-06" db="EMBL/GenBank/DDBJ databases">
        <authorList>
            <person name="Palmer J.M."/>
        </authorList>
    </citation>
    <scope>NUCLEOTIDE SEQUENCE [LARGE SCALE GENOMIC DNA]</scope>
    <source>
        <strain evidence="1 2">GA_2019</strain>
        <tissue evidence="1">Muscle</tissue>
    </source>
</reference>
<comment type="caution">
    <text evidence="1">The sequence shown here is derived from an EMBL/GenBank/DDBJ whole genome shotgun (WGS) entry which is preliminary data.</text>
</comment>
<sequence length="84" mass="9417">MSSMRPTLFRSRDESLRRWWKFLLPLSETPQQKPKHRVGPGLGGRSSAARHILQTSSWISGKNAGGDSVGCFSKQEEKCVPFVT</sequence>
<dbReference type="EMBL" id="JAHRIO010070509">
    <property type="protein sequence ID" value="MEQ2181260.1"/>
    <property type="molecule type" value="Genomic_DNA"/>
</dbReference>
<proteinExistence type="predicted"/>
<dbReference type="Proteomes" id="UP001476798">
    <property type="component" value="Unassembled WGS sequence"/>
</dbReference>
<evidence type="ECO:0000313" key="2">
    <source>
        <dbReference type="Proteomes" id="UP001476798"/>
    </source>
</evidence>
<evidence type="ECO:0000313" key="1">
    <source>
        <dbReference type="EMBL" id="MEQ2181260.1"/>
    </source>
</evidence>
<keyword evidence="2" id="KW-1185">Reference proteome</keyword>
<protein>
    <submittedName>
        <fullName evidence="1">Uncharacterized protein</fullName>
    </submittedName>
</protein>
<name>A0ABV0PCT7_9TELE</name>